<keyword evidence="3" id="KW-1185">Reference proteome</keyword>
<organism evidence="2 3">
    <name type="scientific">Stylosanthes scabra</name>
    <dbReference type="NCBI Taxonomy" id="79078"/>
    <lineage>
        <taxon>Eukaryota</taxon>
        <taxon>Viridiplantae</taxon>
        <taxon>Streptophyta</taxon>
        <taxon>Embryophyta</taxon>
        <taxon>Tracheophyta</taxon>
        <taxon>Spermatophyta</taxon>
        <taxon>Magnoliopsida</taxon>
        <taxon>eudicotyledons</taxon>
        <taxon>Gunneridae</taxon>
        <taxon>Pentapetalae</taxon>
        <taxon>rosids</taxon>
        <taxon>fabids</taxon>
        <taxon>Fabales</taxon>
        <taxon>Fabaceae</taxon>
        <taxon>Papilionoideae</taxon>
        <taxon>50 kb inversion clade</taxon>
        <taxon>dalbergioids sensu lato</taxon>
        <taxon>Dalbergieae</taxon>
        <taxon>Pterocarpus clade</taxon>
        <taxon>Stylosanthes</taxon>
    </lineage>
</organism>
<reference evidence="2 3" key="1">
    <citation type="journal article" date="2023" name="Plants (Basel)">
        <title>Bridging the Gap: Combining Genomics and Transcriptomics Approaches to Understand Stylosanthes scabra, an Orphan Legume from the Brazilian Caatinga.</title>
        <authorList>
            <person name="Ferreira-Neto J.R.C."/>
            <person name="da Silva M.D."/>
            <person name="Binneck E."/>
            <person name="de Melo N.F."/>
            <person name="da Silva R.H."/>
            <person name="de Melo A.L.T.M."/>
            <person name="Pandolfi V."/>
            <person name="Bustamante F.O."/>
            <person name="Brasileiro-Vidal A.C."/>
            <person name="Benko-Iseppon A.M."/>
        </authorList>
    </citation>
    <scope>NUCLEOTIDE SEQUENCE [LARGE SCALE GENOMIC DNA]</scope>
    <source>
        <tissue evidence="2">Leaves</tissue>
    </source>
</reference>
<comment type="caution">
    <text evidence="2">The sequence shown here is derived from an EMBL/GenBank/DDBJ whole genome shotgun (WGS) entry which is preliminary data.</text>
</comment>
<protein>
    <submittedName>
        <fullName evidence="2">Uncharacterized protein</fullName>
    </submittedName>
</protein>
<feature type="compositionally biased region" description="Polar residues" evidence="1">
    <location>
        <begin position="48"/>
        <end position="66"/>
    </location>
</feature>
<accession>A0ABU6R0L8</accession>
<gene>
    <name evidence="2" type="ORF">PIB30_114547</name>
</gene>
<dbReference type="EMBL" id="JASCZI010010592">
    <property type="protein sequence ID" value="MED6117917.1"/>
    <property type="molecule type" value="Genomic_DNA"/>
</dbReference>
<dbReference type="Proteomes" id="UP001341840">
    <property type="component" value="Unassembled WGS sequence"/>
</dbReference>
<proteinExistence type="predicted"/>
<name>A0ABU6R0L8_9FABA</name>
<sequence>MSVQSETQLGCWILESPECRCLARPVLDQDRIVHPSSGSTSEEDIESSARNASTTPGSGTLCTGIP</sequence>
<evidence type="ECO:0000313" key="3">
    <source>
        <dbReference type="Proteomes" id="UP001341840"/>
    </source>
</evidence>
<feature type="region of interest" description="Disordered" evidence="1">
    <location>
        <begin position="31"/>
        <end position="66"/>
    </location>
</feature>
<evidence type="ECO:0000313" key="2">
    <source>
        <dbReference type="EMBL" id="MED6117917.1"/>
    </source>
</evidence>
<evidence type="ECO:0000256" key="1">
    <source>
        <dbReference type="SAM" id="MobiDB-lite"/>
    </source>
</evidence>